<keyword evidence="3" id="KW-1185">Reference proteome</keyword>
<dbReference type="PROSITE" id="PS50801">
    <property type="entry name" value="STAS"/>
    <property type="match status" value="1"/>
</dbReference>
<dbReference type="KEGG" id="pdx:Psed_2310"/>
<dbReference type="HOGENOM" id="CLU_2024798_0_0_11"/>
<dbReference type="CDD" id="cd07043">
    <property type="entry name" value="STAS_anti-anti-sigma_factors"/>
    <property type="match status" value="1"/>
</dbReference>
<evidence type="ECO:0000259" key="1">
    <source>
        <dbReference type="PROSITE" id="PS50801"/>
    </source>
</evidence>
<dbReference type="Pfam" id="PF01740">
    <property type="entry name" value="STAS"/>
    <property type="match status" value="1"/>
</dbReference>
<dbReference type="RefSeq" id="WP_013674448.1">
    <property type="nucleotide sequence ID" value="NC_015312.1"/>
</dbReference>
<dbReference type="OrthoDB" id="3296279at2"/>
<accession>F4CSR9</accession>
<reference evidence="2 3" key="1">
    <citation type="journal article" date="2011" name="J. Bacteriol.">
        <title>Genome sequence of the 1,4-dioxane-degrading Pseudonocardia dioxanivorans strain CB1190.</title>
        <authorList>
            <person name="Sales C.M."/>
            <person name="Mahendra S."/>
            <person name="Grostern A."/>
            <person name="Parales R.E."/>
            <person name="Goodwin L.A."/>
            <person name="Woyke T."/>
            <person name="Nolan M."/>
            <person name="Lapidus A."/>
            <person name="Chertkov O."/>
            <person name="Ovchinnikova G."/>
            <person name="Sczyrba A."/>
            <person name="Alvarez-Cohen L."/>
        </authorList>
    </citation>
    <scope>NUCLEOTIDE SEQUENCE [LARGE SCALE GENOMIC DNA]</scope>
    <source>
        <strain evidence="3">ATCC 55486 / DSM 44775 / JCM 13855 / CB1190</strain>
    </source>
</reference>
<gene>
    <name evidence="2" type="ordered locus">Psed_2310</name>
</gene>
<feature type="domain" description="STAS" evidence="1">
    <location>
        <begin position="20"/>
        <end position="122"/>
    </location>
</feature>
<dbReference type="eggNOG" id="COG1366">
    <property type="taxonomic scope" value="Bacteria"/>
</dbReference>
<sequence length="122" mass="13353">MEEQPERVSSPSEWHSAEGEARAVWLRPGVVCVSLTGEIDLLNCDGMGRWLEGLPADTIQLDLTGVRFLAVCGARRLAHLRAELQARSGTLRVLPPREPVIRRVLEATGPFEIVEPVVDSSG</sequence>
<dbReference type="Gene3D" id="3.30.750.24">
    <property type="entry name" value="STAS domain"/>
    <property type="match status" value="1"/>
</dbReference>
<organism evidence="2 3">
    <name type="scientific">Pseudonocardia dioxanivorans (strain ATCC 55486 / DSM 44775 / JCM 13855 / CB1190)</name>
    <dbReference type="NCBI Taxonomy" id="675635"/>
    <lineage>
        <taxon>Bacteria</taxon>
        <taxon>Bacillati</taxon>
        <taxon>Actinomycetota</taxon>
        <taxon>Actinomycetes</taxon>
        <taxon>Pseudonocardiales</taxon>
        <taxon>Pseudonocardiaceae</taxon>
        <taxon>Pseudonocardia</taxon>
    </lineage>
</organism>
<evidence type="ECO:0000313" key="3">
    <source>
        <dbReference type="Proteomes" id="UP000007809"/>
    </source>
</evidence>
<evidence type="ECO:0000313" key="2">
    <source>
        <dbReference type="EMBL" id="AEA24522.1"/>
    </source>
</evidence>
<dbReference type="EMBL" id="CP002593">
    <property type="protein sequence ID" value="AEA24522.1"/>
    <property type="molecule type" value="Genomic_DNA"/>
</dbReference>
<dbReference type="InterPro" id="IPR002645">
    <property type="entry name" value="STAS_dom"/>
</dbReference>
<dbReference type="SUPFAM" id="SSF52091">
    <property type="entry name" value="SpoIIaa-like"/>
    <property type="match status" value="1"/>
</dbReference>
<protein>
    <submittedName>
        <fullName evidence="2">Sulfate transporter/antisigma-factor antagonist STAS</fullName>
    </submittedName>
</protein>
<dbReference type="AlphaFoldDB" id="F4CSR9"/>
<dbReference type="STRING" id="675635.Psed_2310"/>
<proteinExistence type="predicted"/>
<name>F4CSR9_PSEUX</name>
<dbReference type="InterPro" id="IPR036513">
    <property type="entry name" value="STAS_dom_sf"/>
</dbReference>
<dbReference type="Proteomes" id="UP000007809">
    <property type="component" value="Chromosome"/>
</dbReference>